<feature type="transmembrane region" description="Helical" evidence="1">
    <location>
        <begin position="12"/>
        <end position="31"/>
    </location>
</feature>
<evidence type="ECO:0000313" key="2">
    <source>
        <dbReference type="EMBL" id="CEK98578.1"/>
    </source>
</evidence>
<organism evidence="2">
    <name type="scientific">Arion vulgaris</name>
    <dbReference type="NCBI Taxonomy" id="1028688"/>
    <lineage>
        <taxon>Eukaryota</taxon>
        <taxon>Metazoa</taxon>
        <taxon>Spiralia</taxon>
        <taxon>Lophotrochozoa</taxon>
        <taxon>Mollusca</taxon>
        <taxon>Gastropoda</taxon>
        <taxon>Heterobranchia</taxon>
        <taxon>Euthyneura</taxon>
        <taxon>Panpulmonata</taxon>
        <taxon>Eupulmonata</taxon>
        <taxon>Stylommatophora</taxon>
        <taxon>Helicina</taxon>
        <taxon>Arionoidea</taxon>
        <taxon>Arionidae</taxon>
        <taxon>Arion</taxon>
    </lineage>
</organism>
<feature type="transmembrane region" description="Helical" evidence="1">
    <location>
        <begin position="51"/>
        <end position="69"/>
    </location>
</feature>
<keyword evidence="1" id="KW-0472">Membrane</keyword>
<proteinExistence type="predicted"/>
<feature type="non-terminal residue" evidence="2">
    <location>
        <position position="85"/>
    </location>
</feature>
<evidence type="ECO:0000256" key="1">
    <source>
        <dbReference type="SAM" id="Phobius"/>
    </source>
</evidence>
<reference evidence="2" key="1">
    <citation type="submission" date="2014-12" db="EMBL/GenBank/DDBJ databases">
        <title>Insight into the proteome of Arion vulgaris.</title>
        <authorList>
            <person name="Aradska J."/>
            <person name="Bulat T."/>
            <person name="Smidak R."/>
            <person name="Sarate P."/>
            <person name="Gangsoo J."/>
            <person name="Sialana F."/>
            <person name="Bilban M."/>
            <person name="Lubec G."/>
        </authorList>
    </citation>
    <scope>NUCLEOTIDE SEQUENCE</scope>
    <source>
        <tissue evidence="2">Skin</tissue>
    </source>
</reference>
<name>A0A0B7C043_9EUPU</name>
<accession>A0A0B7C043</accession>
<dbReference type="EMBL" id="HACG01051707">
    <property type="protein sequence ID" value="CEK98578.1"/>
    <property type="molecule type" value="Transcribed_RNA"/>
</dbReference>
<protein>
    <submittedName>
        <fullName evidence="2">Uncharacterized protein</fullName>
    </submittedName>
</protein>
<feature type="non-terminal residue" evidence="2">
    <location>
        <position position="1"/>
    </location>
</feature>
<sequence>CQALTMYAASHLGSISFVWLVEIAMISTLNFNSFYQFQAKYLKLSNFEEEYQFHIQAAFFYIHLISFAVDKIHYRRSQRLVAYTK</sequence>
<keyword evidence="1" id="KW-1133">Transmembrane helix</keyword>
<keyword evidence="1" id="KW-0812">Transmembrane</keyword>
<gene>
    <name evidence="2" type="primary">ORF219082</name>
</gene>
<dbReference type="AlphaFoldDB" id="A0A0B7C043"/>